<evidence type="ECO:0000313" key="2">
    <source>
        <dbReference type="EMBL" id="MDR6723422.1"/>
    </source>
</evidence>
<evidence type="ECO:0000259" key="1">
    <source>
        <dbReference type="Pfam" id="PF09862"/>
    </source>
</evidence>
<dbReference type="EMBL" id="JAVDTR010000004">
    <property type="protein sequence ID" value="MDR6723422.1"/>
    <property type="molecule type" value="Genomic_DNA"/>
</dbReference>
<proteinExistence type="predicted"/>
<gene>
    <name evidence="2" type="ORF">J2W91_001874</name>
</gene>
<sequence length="101" mass="11912">MTIKSVPEWMINLDEEDVTFIKKFILQSGSLKQIASIYQVTYPTVRLRLDRLIQKIQITEREDQDPFISLVKRLAINDKIDFETAKLLVNEYHNSKDKGER</sequence>
<dbReference type="Pfam" id="PF09862">
    <property type="entry name" value="DUF2089"/>
    <property type="match status" value="1"/>
</dbReference>
<name>A0AAP5H0A9_PAEAM</name>
<comment type="caution">
    <text evidence="2">The sequence shown here is derived from an EMBL/GenBank/DDBJ whole genome shotgun (WGS) entry which is preliminary data.</text>
</comment>
<protein>
    <recommendedName>
        <fullName evidence="1">DUF2089 domain-containing protein</fullName>
    </recommendedName>
</protein>
<reference evidence="2" key="1">
    <citation type="submission" date="2023-07" db="EMBL/GenBank/DDBJ databases">
        <title>Sorghum-associated microbial communities from plants grown in Nebraska, USA.</title>
        <authorList>
            <person name="Schachtman D."/>
        </authorList>
    </citation>
    <scope>NUCLEOTIDE SEQUENCE</scope>
    <source>
        <strain evidence="2">BE80</strain>
    </source>
</reference>
<feature type="domain" description="DUF2089" evidence="1">
    <location>
        <begin position="13"/>
        <end position="58"/>
    </location>
</feature>
<dbReference type="InterPro" id="IPR018658">
    <property type="entry name" value="DUF2089"/>
</dbReference>
<dbReference type="SUPFAM" id="SSF88659">
    <property type="entry name" value="Sigma3 and sigma4 domains of RNA polymerase sigma factors"/>
    <property type="match status" value="1"/>
</dbReference>
<organism evidence="2 3">
    <name type="scientific">Paenibacillus amylolyticus</name>
    <dbReference type="NCBI Taxonomy" id="1451"/>
    <lineage>
        <taxon>Bacteria</taxon>
        <taxon>Bacillati</taxon>
        <taxon>Bacillota</taxon>
        <taxon>Bacilli</taxon>
        <taxon>Bacillales</taxon>
        <taxon>Paenibacillaceae</taxon>
        <taxon>Paenibacillus</taxon>
    </lineage>
</organism>
<dbReference type="RefSeq" id="WP_128103138.1">
    <property type="nucleotide sequence ID" value="NZ_JAVDTR010000004.1"/>
</dbReference>
<accession>A0AAP5H0A9</accession>
<evidence type="ECO:0000313" key="3">
    <source>
        <dbReference type="Proteomes" id="UP001254832"/>
    </source>
</evidence>
<dbReference type="InterPro" id="IPR013324">
    <property type="entry name" value="RNA_pol_sigma_r3/r4-like"/>
</dbReference>
<dbReference type="Proteomes" id="UP001254832">
    <property type="component" value="Unassembled WGS sequence"/>
</dbReference>
<dbReference type="AlphaFoldDB" id="A0AAP5H0A9"/>